<dbReference type="Proteomes" id="UP000245959">
    <property type="component" value="Unassembled WGS sequence"/>
</dbReference>
<dbReference type="InterPro" id="IPR045584">
    <property type="entry name" value="Pilin-like"/>
</dbReference>
<accession>A0A2U1BA60</accession>
<dbReference type="SUPFAM" id="SSF54523">
    <property type="entry name" value="Pili subunits"/>
    <property type="match status" value="1"/>
</dbReference>
<sequence length="256" mass="28464">MGCKRFTLIELLVVIAIIAILAGMLLPALGRARNSAMKAKCVSQLNQMQKGLILYADLYKGVFPGPAIHAVNLEDDNPAYMPYAYLLVGYHKLVDRKILHCPSQIKYEPYEVGYATGWSWGCYAMYNPLHGWAWSGGPNSLYHKQKPVRGDYAFKVNDDPFFSLGRMKQPSSTYILADSAEIHSPGNNRRGIAVFQFSPQHNLGESAAVWLAHGGKANLSFADGHVGSWGNNELRQEEFTQIASESLNALGWEPWN</sequence>
<evidence type="ECO:0000313" key="2">
    <source>
        <dbReference type="EMBL" id="PVY45564.1"/>
    </source>
</evidence>
<dbReference type="Pfam" id="PF07963">
    <property type="entry name" value="N_methyl"/>
    <property type="match status" value="1"/>
</dbReference>
<keyword evidence="3" id="KW-1185">Reference proteome</keyword>
<dbReference type="RefSeq" id="WP_147835425.1">
    <property type="nucleotide sequence ID" value="NZ_QEKH01000002.1"/>
</dbReference>
<comment type="caution">
    <text evidence="2">The sequence shown here is derived from an EMBL/GenBank/DDBJ whole genome shotgun (WGS) entry which is preliminary data.</text>
</comment>
<keyword evidence="1" id="KW-0472">Membrane</keyword>
<organism evidence="2 3">
    <name type="scientific">Victivallis vadensis</name>
    <dbReference type="NCBI Taxonomy" id="172901"/>
    <lineage>
        <taxon>Bacteria</taxon>
        <taxon>Pseudomonadati</taxon>
        <taxon>Lentisphaerota</taxon>
        <taxon>Lentisphaeria</taxon>
        <taxon>Victivallales</taxon>
        <taxon>Victivallaceae</taxon>
        <taxon>Victivallis</taxon>
    </lineage>
</organism>
<dbReference type="AlphaFoldDB" id="A0A2U1BA60"/>
<dbReference type="InterPro" id="IPR012902">
    <property type="entry name" value="N_methyl_site"/>
</dbReference>
<evidence type="ECO:0000256" key="1">
    <source>
        <dbReference type="SAM" id="Phobius"/>
    </source>
</evidence>
<name>A0A2U1BA60_9BACT</name>
<keyword evidence="1" id="KW-1133">Transmembrane helix</keyword>
<dbReference type="EMBL" id="QEKH01000002">
    <property type="protein sequence ID" value="PVY45564.1"/>
    <property type="molecule type" value="Genomic_DNA"/>
</dbReference>
<dbReference type="GeneID" id="78297502"/>
<gene>
    <name evidence="2" type="ORF">C8D82_102135</name>
</gene>
<reference evidence="2 3" key="1">
    <citation type="submission" date="2018-04" db="EMBL/GenBank/DDBJ databases">
        <title>Genomic Encyclopedia of Type Strains, Phase IV (KMG-IV): sequencing the most valuable type-strain genomes for metagenomic binning, comparative biology and taxonomic classification.</title>
        <authorList>
            <person name="Goeker M."/>
        </authorList>
    </citation>
    <scope>NUCLEOTIDE SEQUENCE [LARGE SCALE GENOMIC DNA]</scope>
    <source>
        <strain evidence="2 3">DSM 14823</strain>
    </source>
</reference>
<dbReference type="NCBIfam" id="TIGR02532">
    <property type="entry name" value="IV_pilin_GFxxxE"/>
    <property type="match status" value="1"/>
</dbReference>
<proteinExistence type="predicted"/>
<dbReference type="Gene3D" id="3.30.700.10">
    <property type="entry name" value="Glycoprotein, Type 4 Pilin"/>
    <property type="match status" value="1"/>
</dbReference>
<evidence type="ECO:0000313" key="3">
    <source>
        <dbReference type="Proteomes" id="UP000245959"/>
    </source>
</evidence>
<dbReference type="PANTHER" id="PTHR30093:SF2">
    <property type="entry name" value="TYPE II SECRETION SYSTEM PROTEIN H"/>
    <property type="match status" value="1"/>
</dbReference>
<feature type="transmembrane region" description="Helical" evidence="1">
    <location>
        <begin position="6"/>
        <end position="30"/>
    </location>
</feature>
<dbReference type="OrthoDB" id="249920at2"/>
<keyword evidence="1" id="KW-0812">Transmembrane</keyword>
<dbReference type="PANTHER" id="PTHR30093">
    <property type="entry name" value="GENERAL SECRETION PATHWAY PROTEIN G"/>
    <property type="match status" value="1"/>
</dbReference>
<protein>
    <submittedName>
        <fullName evidence="2">Prepilin-type N-terminal cleavage/methylation domain-containing protein/prepilin-type processing-associated H-X9-DG protein</fullName>
    </submittedName>
</protein>